<comment type="similarity">
    <text evidence="6">Belongs to the LPG synthase family.</text>
</comment>
<evidence type="ECO:0000256" key="4">
    <source>
        <dbReference type="ARBA" id="ARBA00022989"/>
    </source>
</evidence>
<keyword evidence="6" id="KW-0443">Lipid metabolism</keyword>
<feature type="transmembrane region" description="Helical" evidence="6">
    <location>
        <begin position="154"/>
        <end position="174"/>
    </location>
</feature>
<evidence type="ECO:0000313" key="7">
    <source>
        <dbReference type="EMBL" id="WRP15091.1"/>
    </source>
</evidence>
<evidence type="ECO:0000256" key="3">
    <source>
        <dbReference type="ARBA" id="ARBA00022692"/>
    </source>
</evidence>
<proteinExistence type="inferred from homology"/>
<keyword evidence="3 6" id="KW-0812">Transmembrane</keyword>
<comment type="subcellular location">
    <subcellularLocation>
        <location evidence="1 6">Cell membrane</location>
        <topology evidence="1 6">Multi-pass membrane protein</topology>
    </subcellularLocation>
</comment>
<keyword evidence="4 6" id="KW-1133">Transmembrane helix</keyword>
<comment type="function">
    <text evidence="6">Catalyzes the transfer of a lysyl group from L-lysyl-tRNA(Lys) to membrane-bound phosphatidylglycerol (PG), which produces lysylphosphatidylglycerol (LPG), a major component of the bacterial membrane with a positive net charge. LPG synthesis contributes to bacterial virulence as it is involved in the resistance mechanism against cationic antimicrobial peptides (CAMP) produces by the host's immune system (defensins, cathelicidins) and by the competing microorganisms.</text>
</comment>
<protein>
    <recommendedName>
        <fullName evidence="6">Phosphatidylglycerol lysyltransferase</fullName>
        <ecNumber evidence="6">2.3.2.3</ecNumber>
    </recommendedName>
    <alternativeName>
        <fullName evidence="6">Lysylphosphatidylglycerol synthase</fullName>
    </alternativeName>
</protein>
<dbReference type="Proteomes" id="UP001333102">
    <property type="component" value="Chromosome"/>
</dbReference>
<dbReference type="PANTHER" id="PTHR37693:SF1">
    <property type="entry name" value="INTEGRAL MEMBRANE PROTEIN"/>
    <property type="match status" value="1"/>
</dbReference>
<dbReference type="PANTHER" id="PTHR37693">
    <property type="entry name" value="PHOSPHATIDYLGLYCEROL LYSYLTRANSFERASE"/>
    <property type="match status" value="1"/>
</dbReference>
<organism evidence="7 8">
    <name type="scientific">Geochorda subterranea</name>
    <dbReference type="NCBI Taxonomy" id="3109564"/>
    <lineage>
        <taxon>Bacteria</taxon>
        <taxon>Bacillati</taxon>
        <taxon>Bacillota</taxon>
        <taxon>Limnochordia</taxon>
        <taxon>Limnochordales</taxon>
        <taxon>Geochordaceae</taxon>
        <taxon>Geochorda</taxon>
    </lineage>
</organism>
<feature type="transmembrane region" description="Helical" evidence="6">
    <location>
        <begin position="229"/>
        <end position="253"/>
    </location>
</feature>
<keyword evidence="5 6" id="KW-0472">Membrane</keyword>
<keyword evidence="8" id="KW-1185">Reference proteome</keyword>
<evidence type="ECO:0000256" key="2">
    <source>
        <dbReference type="ARBA" id="ARBA00022475"/>
    </source>
</evidence>
<gene>
    <name evidence="6" type="primary">mprF</name>
    <name evidence="7" type="ORF">VLY81_02630</name>
</gene>
<feature type="transmembrane region" description="Helical" evidence="6">
    <location>
        <begin position="40"/>
        <end position="63"/>
    </location>
</feature>
<evidence type="ECO:0000256" key="6">
    <source>
        <dbReference type="RuleBase" id="RU363042"/>
    </source>
</evidence>
<accession>A0ABZ1BRK5</accession>
<feature type="transmembrane region" description="Helical" evidence="6">
    <location>
        <begin position="314"/>
        <end position="331"/>
    </location>
</feature>
<dbReference type="EMBL" id="CP141614">
    <property type="protein sequence ID" value="WRP15091.1"/>
    <property type="molecule type" value="Genomic_DNA"/>
</dbReference>
<comment type="catalytic activity">
    <reaction evidence="6">
        <text>L-lysyl-tRNA(Lys) + a 1,2-diacyl-sn-glycero-3-phospho-(1'-sn-glycerol) = a 1,2-diacyl-sn-glycero-3-phospho-1'-(3'-O-L-lysyl)-sn-glycerol + tRNA(Lys)</text>
        <dbReference type="Rhea" id="RHEA:10668"/>
        <dbReference type="Rhea" id="RHEA-COMP:9696"/>
        <dbReference type="Rhea" id="RHEA-COMP:9697"/>
        <dbReference type="ChEBI" id="CHEBI:64716"/>
        <dbReference type="ChEBI" id="CHEBI:75792"/>
        <dbReference type="ChEBI" id="CHEBI:78442"/>
        <dbReference type="ChEBI" id="CHEBI:78529"/>
        <dbReference type="EC" id="2.3.2.3"/>
    </reaction>
</comment>
<sequence length="348" mass="36151">MPSVRRNLLVATLLTIVTLAALLGLTWRPESWRHLTALRPLTIAVSLALVAGTWAVGGLRTWALARALGYRPSLLTSLRASLVGTMTSGLTPFSSGGGPAEAAVLSKEASLPYSVAMAAVTATGIVNQSVLLLVSAAVLFSPLPLPGLPAVRTALRWAILVYAAGLVGVVAALLRLQWLAGPVEAVLTRVGRVMPRVAARARAARMKTRRFLIGMADALRTVLQSRPTAILAVGAVYLVYYVLLFAVGALLAASLGAEIPAPVLVLAQFPLLLLGGLIPTPGASGGLEAAMAAMVAPHLPDGAVGIFVGAWRLLTFYTTLVAGLVATGLSLRPRTGRSQHTPRPVREG</sequence>
<dbReference type="EC" id="2.3.2.3" evidence="6"/>
<keyword evidence="6" id="KW-0046">Antibiotic resistance</keyword>
<reference evidence="8" key="1">
    <citation type="submission" date="2023-12" db="EMBL/GenBank/DDBJ databases">
        <title>Novel isolates from deep terrestrial aquifers shed light on the physiology and ecology of the class Limnochordia.</title>
        <authorList>
            <person name="Karnachuk O.V."/>
            <person name="Lukina A.P."/>
            <person name="Avakyan M.R."/>
            <person name="Kadnikov V."/>
            <person name="Begmatov S."/>
            <person name="Beletsky A.V."/>
            <person name="Mardanov A.V."/>
            <person name="Ravin N.V."/>
        </authorList>
    </citation>
    <scope>NUCLEOTIDE SEQUENCE [LARGE SCALE GENOMIC DNA]</scope>
    <source>
        <strain evidence="8">LN</strain>
    </source>
</reference>
<evidence type="ECO:0000313" key="8">
    <source>
        <dbReference type="Proteomes" id="UP001333102"/>
    </source>
</evidence>
<dbReference type="Pfam" id="PF03706">
    <property type="entry name" value="LPG_synthase_TM"/>
    <property type="match status" value="1"/>
</dbReference>
<dbReference type="RefSeq" id="WP_324669480.1">
    <property type="nucleotide sequence ID" value="NZ_CP141614.1"/>
</dbReference>
<evidence type="ECO:0000256" key="5">
    <source>
        <dbReference type="ARBA" id="ARBA00023136"/>
    </source>
</evidence>
<name>A0ABZ1BRK5_9FIRM</name>
<evidence type="ECO:0000256" key="1">
    <source>
        <dbReference type="ARBA" id="ARBA00004651"/>
    </source>
</evidence>
<keyword evidence="2" id="KW-1003">Cell membrane</keyword>
<dbReference type="InterPro" id="IPR022791">
    <property type="entry name" value="L-PG_synthase/AglD"/>
</dbReference>
<keyword evidence="6" id="KW-0808">Transferase</keyword>
<feature type="transmembrane region" description="Helical" evidence="6">
    <location>
        <begin position="115"/>
        <end position="142"/>
    </location>
</feature>
<dbReference type="NCBIfam" id="TIGR00374">
    <property type="entry name" value="flippase-like domain"/>
    <property type="match status" value="1"/>
</dbReference>